<dbReference type="STRING" id="51028.A0A0N4UZS2"/>
<dbReference type="Gene3D" id="2.160.10.10">
    <property type="entry name" value="Hexapeptide repeat proteins"/>
    <property type="match status" value="1"/>
</dbReference>
<dbReference type="Proteomes" id="UP000274131">
    <property type="component" value="Unassembled WGS sequence"/>
</dbReference>
<evidence type="ECO:0000256" key="4">
    <source>
        <dbReference type="ARBA" id="ARBA00022679"/>
    </source>
</evidence>
<comment type="subunit">
    <text evidence="7">Component of the GMPPA-GMPPB mannose-1-phosphate guanylyltransferase complex composed of 4 GMPPA subunits and 8 tag-335/GMPPB subunits; the complex is organized into three layers, a central layer made up of 2 GMPPA dimers sandwiched between two layers each made up of 2 tag-335/GMPPB dimers. Catalytic activity of tag-335/GMPPB is reduced when part of the complex and binding of GDP-alpha-D-Mannose by GMPPA induces allosteric feedback inhibition of tag-335/GMPPB.</text>
</comment>
<dbReference type="SUPFAM" id="SSF51161">
    <property type="entry name" value="Trimeric LpxA-like enzymes"/>
    <property type="match status" value="1"/>
</dbReference>
<evidence type="ECO:0000256" key="1">
    <source>
        <dbReference type="ARBA" id="ARBA00004823"/>
    </source>
</evidence>
<evidence type="ECO:0000256" key="2">
    <source>
        <dbReference type="ARBA" id="ARBA00007274"/>
    </source>
</evidence>
<keyword evidence="4" id="KW-0808">Transferase</keyword>
<dbReference type="Gene3D" id="3.90.550.10">
    <property type="entry name" value="Spore Coat Polysaccharide Biosynthesis Protein SpsA, Chain A"/>
    <property type="match status" value="1"/>
</dbReference>
<protein>
    <recommendedName>
        <fullName evidence="3">mannose-1-phosphate guanylyltransferase</fullName>
        <ecNumber evidence="3">2.7.7.13</ecNumber>
    </recommendedName>
</protein>
<dbReference type="SUPFAM" id="SSF53448">
    <property type="entry name" value="Nucleotide-diphospho-sugar transferases"/>
    <property type="match status" value="1"/>
</dbReference>
<reference evidence="12" key="1">
    <citation type="submission" date="2017-02" db="UniProtKB">
        <authorList>
            <consortium name="WormBaseParasite"/>
        </authorList>
    </citation>
    <scope>IDENTIFICATION</scope>
</reference>
<dbReference type="InterPro" id="IPR005835">
    <property type="entry name" value="NTP_transferase_dom"/>
</dbReference>
<evidence type="ECO:0000256" key="5">
    <source>
        <dbReference type="ARBA" id="ARBA00022741"/>
    </source>
</evidence>
<evidence type="ECO:0000313" key="11">
    <source>
        <dbReference type="Proteomes" id="UP000274131"/>
    </source>
</evidence>
<evidence type="ECO:0000259" key="9">
    <source>
        <dbReference type="Pfam" id="PF25087"/>
    </source>
</evidence>
<accession>A0A0N4UZS2</accession>
<dbReference type="GO" id="GO:0004475">
    <property type="term" value="F:mannose-1-phosphate guanylyltransferase (GTP) activity"/>
    <property type="evidence" value="ECO:0007669"/>
    <property type="project" value="UniProtKB-EC"/>
</dbReference>
<evidence type="ECO:0000259" key="8">
    <source>
        <dbReference type="Pfam" id="PF00483"/>
    </source>
</evidence>
<dbReference type="InterPro" id="IPR011004">
    <property type="entry name" value="Trimer_LpxA-like_sf"/>
</dbReference>
<dbReference type="InterPro" id="IPR045233">
    <property type="entry name" value="GMPPB_N"/>
</dbReference>
<feature type="domain" description="Nucleotidyl transferase" evidence="8">
    <location>
        <begin position="2"/>
        <end position="235"/>
    </location>
</feature>
<dbReference type="AlphaFoldDB" id="A0A0N4UZS2"/>
<dbReference type="Pfam" id="PF25087">
    <property type="entry name" value="GMPPB_C"/>
    <property type="match status" value="2"/>
</dbReference>
<dbReference type="FunFam" id="3.90.550.10:FF:000013">
    <property type="entry name" value="mannose-1-phosphate guanyltransferase beta"/>
    <property type="match status" value="1"/>
</dbReference>
<evidence type="ECO:0000256" key="3">
    <source>
        <dbReference type="ARBA" id="ARBA00012387"/>
    </source>
</evidence>
<evidence type="ECO:0000256" key="6">
    <source>
        <dbReference type="ARBA" id="ARBA00023134"/>
    </source>
</evidence>
<dbReference type="OrthoDB" id="1733332at2759"/>
<dbReference type="WBParaSite" id="EVEC_0000313701-mRNA-1">
    <property type="protein sequence ID" value="EVEC_0000313701-mRNA-1"/>
    <property type="gene ID" value="EVEC_0000313701"/>
</dbReference>
<gene>
    <name evidence="10" type="ORF">EVEC_LOCUS2845</name>
</gene>
<organism evidence="12">
    <name type="scientific">Enterobius vermicularis</name>
    <name type="common">Human pinworm</name>
    <dbReference type="NCBI Taxonomy" id="51028"/>
    <lineage>
        <taxon>Eukaryota</taxon>
        <taxon>Metazoa</taxon>
        <taxon>Ecdysozoa</taxon>
        <taxon>Nematoda</taxon>
        <taxon>Chromadorea</taxon>
        <taxon>Rhabditida</taxon>
        <taxon>Spirurina</taxon>
        <taxon>Oxyuridomorpha</taxon>
        <taxon>Oxyuroidea</taxon>
        <taxon>Oxyuridae</taxon>
        <taxon>Enterobius</taxon>
    </lineage>
</organism>
<dbReference type="EMBL" id="UXUI01007459">
    <property type="protein sequence ID" value="VDD87702.1"/>
    <property type="molecule type" value="Genomic_DNA"/>
</dbReference>
<dbReference type="InterPro" id="IPR056729">
    <property type="entry name" value="GMPPB_C"/>
</dbReference>
<proteinExistence type="inferred from homology"/>
<evidence type="ECO:0000256" key="7">
    <source>
        <dbReference type="ARBA" id="ARBA00065107"/>
    </source>
</evidence>
<dbReference type="GO" id="GO:0005525">
    <property type="term" value="F:GTP binding"/>
    <property type="evidence" value="ECO:0007669"/>
    <property type="project" value="UniProtKB-KW"/>
</dbReference>
<evidence type="ECO:0000313" key="12">
    <source>
        <dbReference type="WBParaSite" id="EVEC_0000313701-mRNA-1"/>
    </source>
</evidence>
<comment type="pathway">
    <text evidence="1">Nucleotide-sugar biosynthesis; GDP-alpha-D-mannose biosynthesis; GDP-alpha-D-mannose from alpha-D-mannose 1-phosphate (GTP route): step 1/1.</text>
</comment>
<dbReference type="GO" id="GO:0009298">
    <property type="term" value="P:GDP-mannose biosynthetic process"/>
    <property type="evidence" value="ECO:0007669"/>
    <property type="project" value="InterPro"/>
</dbReference>
<sequence length="424" mass="47571">MKAVILVGGYGTRLRPLTLTQPKPLVEFANKPMMLHQMEALVKAGVDTVILAVSYLPELLEKEMKIHAEKLGERIKIVFSPEEQPLGTAGPLTLIEELKEDNEPFFVLNSDIICDFPFCEMIEFHKRHKKEGTIAVTKVEEPSKYGVCILDEQTGKIDSFVEKPQEFVGNKINAGLYILNTSVLKRIRYNTPTSIEKEVFPFMAKDGELYAFVLGGFWMDVGQPKDFLTGMRLYLKHLHENDPGKLASGDYIVGDVIVDRTASIGQRLQLNGYYLNNSFINGFSRYIMSHTMAINEDHLKSLYSGDKVLLISGPNVVIGPKVRIEEGVCLQNCTVLSESVICTHTWISGSIIGRKVGVFINVNRGIWHPTRHLRVCRVGSWVRVENTTVIGEDVEVKDELYLNGARVLPHKAISSNVPEPDIIM</sequence>
<name>A0A0N4UZS2_ENTVE</name>
<dbReference type="InterPro" id="IPR050486">
    <property type="entry name" value="Mannose-1P_guanyltransferase"/>
</dbReference>
<keyword evidence="6" id="KW-0342">GTP-binding</keyword>
<feature type="domain" description="Mannose-1-phosphate guanyltransferase C-terminal" evidence="9">
    <location>
        <begin position="313"/>
        <end position="356"/>
    </location>
</feature>
<dbReference type="EC" id="2.7.7.13" evidence="3"/>
<keyword evidence="5" id="KW-0547">Nucleotide-binding</keyword>
<dbReference type="PANTHER" id="PTHR22572">
    <property type="entry name" value="SUGAR-1-PHOSPHATE GUANYL TRANSFERASE"/>
    <property type="match status" value="1"/>
</dbReference>
<dbReference type="CDD" id="cd06425">
    <property type="entry name" value="M1P_guanylylT_B_like_N"/>
    <property type="match status" value="1"/>
</dbReference>
<dbReference type="Pfam" id="PF00483">
    <property type="entry name" value="NTP_transferase"/>
    <property type="match status" value="1"/>
</dbReference>
<dbReference type="InterPro" id="IPR029044">
    <property type="entry name" value="Nucleotide-diphossugar_trans"/>
</dbReference>
<feature type="domain" description="Mannose-1-phosphate guanyltransferase C-terminal" evidence="9">
    <location>
        <begin position="376"/>
        <end position="423"/>
    </location>
</feature>
<reference evidence="10 11" key="2">
    <citation type="submission" date="2018-10" db="EMBL/GenBank/DDBJ databases">
        <authorList>
            <consortium name="Pathogen Informatics"/>
        </authorList>
    </citation>
    <scope>NUCLEOTIDE SEQUENCE [LARGE SCALE GENOMIC DNA]</scope>
</reference>
<comment type="similarity">
    <text evidence="2">Belongs to the transferase hexapeptide repeat family.</text>
</comment>
<keyword evidence="11" id="KW-1185">Reference proteome</keyword>
<evidence type="ECO:0000313" key="10">
    <source>
        <dbReference type="EMBL" id="VDD87702.1"/>
    </source>
</evidence>